<organism evidence="2 3">
    <name type="scientific">Rhypophila decipiens</name>
    <dbReference type="NCBI Taxonomy" id="261697"/>
    <lineage>
        <taxon>Eukaryota</taxon>
        <taxon>Fungi</taxon>
        <taxon>Dikarya</taxon>
        <taxon>Ascomycota</taxon>
        <taxon>Pezizomycotina</taxon>
        <taxon>Sordariomycetes</taxon>
        <taxon>Sordariomycetidae</taxon>
        <taxon>Sordariales</taxon>
        <taxon>Naviculisporaceae</taxon>
        <taxon>Rhypophila</taxon>
    </lineage>
</organism>
<feature type="region of interest" description="Disordered" evidence="1">
    <location>
        <begin position="1"/>
        <end position="23"/>
    </location>
</feature>
<comment type="caution">
    <text evidence="2">The sequence shown here is derived from an EMBL/GenBank/DDBJ whole genome shotgun (WGS) entry which is preliminary data.</text>
</comment>
<feature type="region of interest" description="Disordered" evidence="1">
    <location>
        <begin position="119"/>
        <end position="174"/>
    </location>
</feature>
<evidence type="ECO:0000313" key="2">
    <source>
        <dbReference type="EMBL" id="KAK4208259.1"/>
    </source>
</evidence>
<accession>A0AAN6XX14</accession>
<dbReference type="EMBL" id="MU858251">
    <property type="protein sequence ID" value="KAK4208259.1"/>
    <property type="molecule type" value="Genomic_DNA"/>
</dbReference>
<feature type="compositionally biased region" description="Basic and acidic residues" evidence="1">
    <location>
        <begin position="165"/>
        <end position="174"/>
    </location>
</feature>
<feature type="region of interest" description="Disordered" evidence="1">
    <location>
        <begin position="343"/>
        <end position="454"/>
    </location>
</feature>
<dbReference type="AlphaFoldDB" id="A0AAN6XX14"/>
<dbReference type="Proteomes" id="UP001301769">
    <property type="component" value="Unassembled WGS sequence"/>
</dbReference>
<reference evidence="2" key="2">
    <citation type="submission" date="2023-05" db="EMBL/GenBank/DDBJ databases">
        <authorList>
            <consortium name="Lawrence Berkeley National Laboratory"/>
            <person name="Steindorff A."/>
            <person name="Hensen N."/>
            <person name="Bonometti L."/>
            <person name="Westerberg I."/>
            <person name="Brannstrom I.O."/>
            <person name="Guillou S."/>
            <person name="Cros-Aarteil S."/>
            <person name="Calhoun S."/>
            <person name="Haridas S."/>
            <person name="Kuo A."/>
            <person name="Mondo S."/>
            <person name="Pangilinan J."/>
            <person name="Riley R."/>
            <person name="Labutti K."/>
            <person name="Andreopoulos B."/>
            <person name="Lipzen A."/>
            <person name="Chen C."/>
            <person name="Yanf M."/>
            <person name="Daum C."/>
            <person name="Ng V."/>
            <person name="Clum A."/>
            <person name="Ohm R."/>
            <person name="Martin F."/>
            <person name="Silar P."/>
            <person name="Natvig D."/>
            <person name="Lalanne C."/>
            <person name="Gautier V."/>
            <person name="Ament-Velasquez S.L."/>
            <person name="Kruys A."/>
            <person name="Hutchinson M.I."/>
            <person name="Powell A.J."/>
            <person name="Barry K."/>
            <person name="Miller A.N."/>
            <person name="Grigoriev I.V."/>
            <person name="Debuchy R."/>
            <person name="Gladieux P."/>
            <person name="Thoren M.H."/>
            <person name="Johannesson H."/>
        </authorList>
    </citation>
    <scope>NUCLEOTIDE SEQUENCE</scope>
    <source>
        <strain evidence="2">PSN293</strain>
    </source>
</reference>
<sequence>MDNQEPITPRPHEVEDDNHESRLPSVIDLDPMLVRNSMMRSPTDLPLYCMPAYFPPGELPMPVVSEEGADLNYHARVRALHWEMYREYIKYFDFPCPYDENIFPNLPGVFATDPALASQKDRIPAPPGLDRPNFTWVPGNGAPSDRHGPSHPGHPWPPATPNPNDPRRIDFPEGHWLRNSDTFQRLPIPDSTSERIRDAFYPRLGHHTNLLGPEDAARLWPAVVKERLEYERAEQDPELDAELRRRETEWRARHDDLQYQFDAMRDSISPTPPGHSNESREAMHNWIAPLAPTRNQITEAMPHPSTQMSFTRKDITEAVVLPTAPMESSRAVRESTIPMMSFTRKDITDPGDPMLAPIAPMATRGRNKRSEAMRASVAPMAPSNTSFEPIPTSLDQLPPRGRNKRGEAVRASVAPMTPSNVSSEPIPTSLDQLAPRGRNKRKAPASGKSTRRGG</sequence>
<feature type="compositionally biased region" description="Basic residues" evidence="1">
    <location>
        <begin position="437"/>
        <end position="454"/>
    </location>
</feature>
<evidence type="ECO:0000256" key="1">
    <source>
        <dbReference type="SAM" id="MobiDB-lite"/>
    </source>
</evidence>
<feature type="compositionally biased region" description="Pro residues" evidence="1">
    <location>
        <begin position="152"/>
        <end position="164"/>
    </location>
</feature>
<protein>
    <submittedName>
        <fullName evidence="2">Uncharacterized protein</fullName>
    </submittedName>
</protein>
<evidence type="ECO:0000313" key="3">
    <source>
        <dbReference type="Proteomes" id="UP001301769"/>
    </source>
</evidence>
<gene>
    <name evidence="2" type="ORF">QBC37DRAFT_379259</name>
</gene>
<reference evidence="2" key="1">
    <citation type="journal article" date="2023" name="Mol. Phylogenet. Evol.">
        <title>Genome-scale phylogeny and comparative genomics of the fungal order Sordariales.</title>
        <authorList>
            <person name="Hensen N."/>
            <person name="Bonometti L."/>
            <person name="Westerberg I."/>
            <person name="Brannstrom I.O."/>
            <person name="Guillou S."/>
            <person name="Cros-Aarteil S."/>
            <person name="Calhoun S."/>
            <person name="Haridas S."/>
            <person name="Kuo A."/>
            <person name="Mondo S."/>
            <person name="Pangilinan J."/>
            <person name="Riley R."/>
            <person name="LaButti K."/>
            <person name="Andreopoulos B."/>
            <person name="Lipzen A."/>
            <person name="Chen C."/>
            <person name="Yan M."/>
            <person name="Daum C."/>
            <person name="Ng V."/>
            <person name="Clum A."/>
            <person name="Steindorff A."/>
            <person name="Ohm R.A."/>
            <person name="Martin F."/>
            <person name="Silar P."/>
            <person name="Natvig D.O."/>
            <person name="Lalanne C."/>
            <person name="Gautier V."/>
            <person name="Ament-Velasquez S.L."/>
            <person name="Kruys A."/>
            <person name="Hutchinson M.I."/>
            <person name="Powell A.J."/>
            <person name="Barry K."/>
            <person name="Miller A.N."/>
            <person name="Grigoriev I.V."/>
            <person name="Debuchy R."/>
            <person name="Gladieux P."/>
            <person name="Hiltunen Thoren M."/>
            <person name="Johannesson H."/>
        </authorList>
    </citation>
    <scope>NUCLEOTIDE SEQUENCE</scope>
    <source>
        <strain evidence="2">PSN293</strain>
    </source>
</reference>
<keyword evidence="3" id="KW-1185">Reference proteome</keyword>
<proteinExistence type="predicted"/>
<name>A0AAN6XX14_9PEZI</name>
<feature type="compositionally biased region" description="Polar residues" evidence="1">
    <location>
        <begin position="417"/>
        <end position="431"/>
    </location>
</feature>